<dbReference type="PANTHER" id="PTHR30217:SF10">
    <property type="entry name" value="23S RRNA 5-HYDROXYCYTIDINE C2501 SYNTHASE"/>
    <property type="match status" value="1"/>
</dbReference>
<organism evidence="1 2">
    <name type="scientific">Eubacterium oxidoreducens</name>
    <dbReference type="NCBI Taxonomy" id="1732"/>
    <lineage>
        <taxon>Bacteria</taxon>
        <taxon>Bacillati</taxon>
        <taxon>Bacillota</taxon>
        <taxon>Clostridia</taxon>
        <taxon>Eubacteriales</taxon>
        <taxon>Eubacteriaceae</taxon>
        <taxon>Eubacterium</taxon>
    </lineage>
</organism>
<dbReference type="GO" id="GO:0006508">
    <property type="term" value="P:proteolysis"/>
    <property type="evidence" value="ECO:0007669"/>
    <property type="project" value="UniProtKB-KW"/>
</dbReference>
<gene>
    <name evidence="1" type="ORF">SAMN02910417_01869</name>
</gene>
<evidence type="ECO:0000313" key="1">
    <source>
        <dbReference type="EMBL" id="SDB25176.1"/>
    </source>
</evidence>
<dbReference type="Pfam" id="PF01136">
    <property type="entry name" value="Peptidase_U32"/>
    <property type="match status" value="1"/>
</dbReference>
<evidence type="ECO:0000313" key="2">
    <source>
        <dbReference type="Proteomes" id="UP000199228"/>
    </source>
</evidence>
<keyword evidence="1" id="KW-0645">Protease</keyword>
<sequence>MKILTPCNRLEAIEDMHRSGAEEFYMGFYGKSWQEQFGSYSDINRLTLFKDVANRYTLQDIEKITKKVHALKAAIYITLNAPGYLREQERYLEAFLEKLSEYGVDGIIISTPDLIPLVLKHHLQPVASTMCGVVNSEIAGIYAERGVQRLILPRELSLQEIESIMTKVPYVQYEAFLMRNGCRYMDANCLGIHGGECGAICATIRSQAARYYGYYTPDVYENAVKVLQTNAMIGRYYHEYACGQCAIYALNEMGVHAVKIVGRLDQMTDVMRDVKLTRDNIEIAKKCTCQEQYLHQMIRPENESDYCREGLSCYYPEARYGR</sequence>
<keyword evidence="2" id="KW-1185">Reference proteome</keyword>
<name>A0A1G6BX11_EUBOX</name>
<reference evidence="1 2" key="1">
    <citation type="submission" date="2016-10" db="EMBL/GenBank/DDBJ databases">
        <authorList>
            <person name="de Groot N.N."/>
        </authorList>
    </citation>
    <scope>NUCLEOTIDE SEQUENCE [LARGE SCALE GENOMIC DNA]</scope>
    <source>
        <strain evidence="1 2">DSM 3217</strain>
    </source>
</reference>
<dbReference type="AlphaFoldDB" id="A0A1G6BX11"/>
<proteinExistence type="predicted"/>
<accession>A0A1G6BX11</accession>
<dbReference type="EMBL" id="FMXR01000013">
    <property type="protein sequence ID" value="SDB25176.1"/>
    <property type="molecule type" value="Genomic_DNA"/>
</dbReference>
<dbReference type="InterPro" id="IPR051454">
    <property type="entry name" value="RNA/ubiquinone_mod_enzymes"/>
</dbReference>
<dbReference type="InterPro" id="IPR001539">
    <property type="entry name" value="Peptidase_U32"/>
</dbReference>
<dbReference type="Proteomes" id="UP000199228">
    <property type="component" value="Unassembled WGS sequence"/>
</dbReference>
<dbReference type="STRING" id="1732.SAMN02910417_01869"/>
<dbReference type="GO" id="GO:0008233">
    <property type="term" value="F:peptidase activity"/>
    <property type="evidence" value="ECO:0007669"/>
    <property type="project" value="UniProtKB-KW"/>
</dbReference>
<keyword evidence="1" id="KW-0378">Hydrolase</keyword>
<protein>
    <submittedName>
        <fullName evidence="1">Putative protease</fullName>
    </submittedName>
</protein>
<dbReference type="RefSeq" id="WP_176762356.1">
    <property type="nucleotide sequence ID" value="NZ_FMXR01000013.1"/>
</dbReference>
<dbReference type="PANTHER" id="PTHR30217">
    <property type="entry name" value="PEPTIDASE U32 FAMILY"/>
    <property type="match status" value="1"/>
</dbReference>